<dbReference type="GO" id="GO:0005737">
    <property type="term" value="C:cytoplasm"/>
    <property type="evidence" value="ECO:0007669"/>
    <property type="project" value="UniProtKB-SubCell"/>
</dbReference>
<dbReference type="GO" id="GO:0008270">
    <property type="term" value="F:zinc ion binding"/>
    <property type="evidence" value="ECO:0007669"/>
    <property type="project" value="UniProtKB-KW"/>
</dbReference>
<feature type="non-terminal residue" evidence="16">
    <location>
        <position position="1"/>
    </location>
</feature>
<dbReference type="InterPro" id="IPR027417">
    <property type="entry name" value="P-loop_NTPase"/>
</dbReference>
<keyword evidence="7" id="KW-0228">DNA excision</keyword>
<dbReference type="Pfam" id="PF17755">
    <property type="entry name" value="UvrA_DNA-bind"/>
    <property type="match status" value="1"/>
</dbReference>
<dbReference type="AlphaFoldDB" id="A0A0F8YTE5"/>
<dbReference type="GO" id="GO:0006281">
    <property type="term" value="P:DNA repair"/>
    <property type="evidence" value="ECO:0007669"/>
    <property type="project" value="UniProtKB-KW"/>
</dbReference>
<comment type="caution">
    <text evidence="16">The sequence shown here is derived from an EMBL/GenBank/DDBJ whole genome shotgun (WGS) entry which is preliminary data.</text>
</comment>
<evidence type="ECO:0000259" key="14">
    <source>
        <dbReference type="Pfam" id="PF17755"/>
    </source>
</evidence>
<evidence type="ECO:0000256" key="1">
    <source>
        <dbReference type="ARBA" id="ARBA00004496"/>
    </source>
</evidence>
<keyword evidence="8" id="KW-0863">Zinc-finger</keyword>
<dbReference type="EMBL" id="LAZR01064529">
    <property type="protein sequence ID" value="KKK57349.1"/>
    <property type="molecule type" value="Genomic_DNA"/>
</dbReference>
<protein>
    <recommendedName>
        <fullName evidence="17">UvrA interaction domain-containing protein</fullName>
    </recommendedName>
</protein>
<dbReference type="InterPro" id="IPR041102">
    <property type="entry name" value="UvrA_inter"/>
</dbReference>
<dbReference type="Pfam" id="PF17760">
    <property type="entry name" value="UvrA_inter"/>
    <property type="match status" value="1"/>
</dbReference>
<keyword evidence="13" id="KW-0234">DNA repair</keyword>
<keyword evidence="10" id="KW-0067">ATP-binding</keyword>
<dbReference type="GO" id="GO:0005524">
    <property type="term" value="F:ATP binding"/>
    <property type="evidence" value="ECO:0007669"/>
    <property type="project" value="UniProtKB-KW"/>
</dbReference>
<evidence type="ECO:0000256" key="13">
    <source>
        <dbReference type="ARBA" id="ARBA00023204"/>
    </source>
</evidence>
<keyword evidence="9" id="KW-0862">Zinc</keyword>
<keyword evidence="2" id="KW-0963">Cytoplasm</keyword>
<keyword evidence="3" id="KW-0479">Metal-binding</keyword>
<evidence type="ECO:0000313" key="16">
    <source>
        <dbReference type="EMBL" id="KKK57349.1"/>
    </source>
</evidence>
<feature type="non-terminal residue" evidence="16">
    <location>
        <position position="354"/>
    </location>
</feature>
<evidence type="ECO:0000256" key="11">
    <source>
        <dbReference type="ARBA" id="ARBA00022881"/>
    </source>
</evidence>
<gene>
    <name evidence="16" type="ORF">LCGC14_3055360</name>
</gene>
<evidence type="ECO:0000256" key="9">
    <source>
        <dbReference type="ARBA" id="ARBA00022833"/>
    </source>
</evidence>
<comment type="subcellular location">
    <subcellularLocation>
        <location evidence="1">Cytoplasm</location>
    </subcellularLocation>
</comment>
<keyword evidence="5" id="KW-0547">Nucleotide-binding</keyword>
<organism evidence="16">
    <name type="scientific">marine sediment metagenome</name>
    <dbReference type="NCBI Taxonomy" id="412755"/>
    <lineage>
        <taxon>unclassified sequences</taxon>
        <taxon>metagenomes</taxon>
        <taxon>ecological metagenomes</taxon>
    </lineage>
</organism>
<sequence>IYAEGQRRYVESLSAYARQFLGQMQKPDVDHIDGLSPAISIDQKSSSKNPRSTVGTVTEIYDYLRLLYARIGVPHCPKCKKRITKQTAEQIVDQILKLEDKTKFQILAPVVRHRKGEYSHVFEEAKREGFTRLRVDGEIVSVEDPPKLDRYKNHSIEVVIDRLVMKKGLRKRLADSVELALKISDGIVTLDFPSSKNGDMTLSEQFACLDCNISFEELTPRMFSFNSPYGACKDCTGLGFYKKIDPDLVVPDKKLSINEGAIAVYNSSSSGFYKAMIKAVCKRYDIDRDKPYKNLPDKQKDILMYGTGGERVLMEYEGRSGRGEFYLRFEGLVNNLSRRYKETESDHSRDIIDR</sequence>
<accession>A0A0F8YTE5</accession>
<evidence type="ECO:0000256" key="4">
    <source>
        <dbReference type="ARBA" id="ARBA00022737"/>
    </source>
</evidence>
<keyword evidence="12" id="KW-0238">DNA-binding</keyword>
<dbReference type="InterPro" id="IPR041552">
    <property type="entry name" value="UvrA_DNA-bd"/>
</dbReference>
<dbReference type="SUPFAM" id="SSF52540">
    <property type="entry name" value="P-loop containing nucleoside triphosphate hydrolases"/>
    <property type="match status" value="1"/>
</dbReference>
<evidence type="ECO:0000256" key="6">
    <source>
        <dbReference type="ARBA" id="ARBA00022763"/>
    </source>
</evidence>
<evidence type="ECO:0000256" key="12">
    <source>
        <dbReference type="ARBA" id="ARBA00023125"/>
    </source>
</evidence>
<evidence type="ECO:0000259" key="15">
    <source>
        <dbReference type="Pfam" id="PF17760"/>
    </source>
</evidence>
<evidence type="ECO:0000256" key="3">
    <source>
        <dbReference type="ARBA" id="ARBA00022723"/>
    </source>
</evidence>
<dbReference type="Gene3D" id="1.20.1580.10">
    <property type="entry name" value="ABC transporter ATPase like domain"/>
    <property type="match status" value="1"/>
</dbReference>
<feature type="domain" description="UvrA DNA-binding" evidence="14">
    <location>
        <begin position="245"/>
        <end position="352"/>
    </location>
</feature>
<proteinExistence type="predicted"/>
<evidence type="ECO:0000256" key="8">
    <source>
        <dbReference type="ARBA" id="ARBA00022771"/>
    </source>
</evidence>
<evidence type="ECO:0000256" key="2">
    <source>
        <dbReference type="ARBA" id="ARBA00022490"/>
    </source>
</evidence>
<dbReference type="GO" id="GO:0003677">
    <property type="term" value="F:DNA binding"/>
    <property type="evidence" value="ECO:0007669"/>
    <property type="project" value="UniProtKB-KW"/>
</dbReference>
<keyword evidence="11" id="KW-0267">Excision nuclease</keyword>
<keyword evidence="6" id="KW-0227">DNA damage</keyword>
<evidence type="ECO:0008006" key="17">
    <source>
        <dbReference type="Google" id="ProtNLM"/>
    </source>
</evidence>
<dbReference type="PANTHER" id="PTHR43152:SF3">
    <property type="entry name" value="UVRABC SYSTEM PROTEIN A"/>
    <property type="match status" value="1"/>
</dbReference>
<dbReference type="PANTHER" id="PTHR43152">
    <property type="entry name" value="UVRABC SYSTEM PROTEIN A"/>
    <property type="match status" value="1"/>
</dbReference>
<evidence type="ECO:0000256" key="7">
    <source>
        <dbReference type="ARBA" id="ARBA00022769"/>
    </source>
</evidence>
<reference evidence="16" key="1">
    <citation type="journal article" date="2015" name="Nature">
        <title>Complex archaea that bridge the gap between prokaryotes and eukaryotes.</title>
        <authorList>
            <person name="Spang A."/>
            <person name="Saw J.H."/>
            <person name="Jorgensen S.L."/>
            <person name="Zaremba-Niedzwiedzka K."/>
            <person name="Martijn J."/>
            <person name="Lind A.E."/>
            <person name="van Eijk R."/>
            <person name="Schleper C."/>
            <person name="Guy L."/>
            <person name="Ettema T.J."/>
        </authorList>
    </citation>
    <scope>NUCLEOTIDE SEQUENCE</scope>
</reference>
<dbReference type="Gene3D" id="3.40.50.300">
    <property type="entry name" value="P-loop containing nucleotide triphosphate hydrolases"/>
    <property type="match status" value="1"/>
</dbReference>
<name>A0A0F8YTE5_9ZZZZ</name>
<dbReference type="Gene3D" id="3.30.190.20">
    <property type="match status" value="1"/>
</dbReference>
<evidence type="ECO:0000256" key="10">
    <source>
        <dbReference type="ARBA" id="ARBA00022840"/>
    </source>
</evidence>
<keyword evidence="4" id="KW-0677">Repeat</keyword>
<dbReference type="Gene3D" id="1.10.8.280">
    <property type="entry name" value="ABC transporter ATPase domain-like"/>
    <property type="match status" value="1"/>
</dbReference>
<evidence type="ECO:0000256" key="5">
    <source>
        <dbReference type="ARBA" id="ARBA00022741"/>
    </source>
</evidence>
<feature type="domain" description="UvrA interaction" evidence="15">
    <location>
        <begin position="86"/>
        <end position="191"/>
    </location>
</feature>
<dbReference type="GO" id="GO:0004518">
    <property type="term" value="F:nuclease activity"/>
    <property type="evidence" value="ECO:0007669"/>
    <property type="project" value="UniProtKB-KW"/>
</dbReference>